<evidence type="ECO:0000313" key="3">
    <source>
        <dbReference type="EMBL" id="AUX23166.1"/>
    </source>
</evidence>
<accession>A0A4P2Q2H5</accession>
<dbReference type="InterPro" id="IPR018711">
    <property type="entry name" value="NAGPA"/>
</dbReference>
<feature type="region of interest" description="Disordered" evidence="1">
    <location>
        <begin position="1"/>
        <end position="22"/>
    </location>
</feature>
<sequence>MGYLRRAVDSPSPPDASRPQRAWRPRARWLERALRGVAIAAIAVEALWYGIHEVRGFGPALADGVRAVLGPAPVAWAEDVAYGVADRLNQARYRNATPKTFWEPAPAAAAEGTDDVEPIEEESISSPSPFEPPFAEVAATGDGVWVPIRDAVRPNDAPVLWKSVVHPDPRRSFSAIAVVAIDLGRVDLQLVAGTKEPFSPDVPAERRPGLIPEAHAAELIAAFNGGFKAMHGHYGMMLDGDTFLPPRNIACTIALYRGGAVRIRTWRKIRGDEPRMIGYRQTPRCLVEQGELHYLLYDSNRDWGATVSGETVIRRSALGIDATGKLLFYGLGEAVTARTLAQGMKAVGARDVAELDVNHAYPRFLLYSRGAGGAGPRATSALIPDVQFKPEEYVAEPSPRDFFYLRRKTGSSS</sequence>
<name>A0A4P2Q2H5_SORCE</name>
<dbReference type="Pfam" id="PF09992">
    <property type="entry name" value="NAGPA"/>
    <property type="match status" value="1"/>
</dbReference>
<feature type="domain" description="Phosphodiester glycosidase" evidence="2">
    <location>
        <begin position="218"/>
        <end position="356"/>
    </location>
</feature>
<protein>
    <recommendedName>
        <fullName evidence="2">Phosphodiester glycosidase domain-containing protein</fullName>
    </recommendedName>
</protein>
<dbReference type="EMBL" id="CP012670">
    <property type="protein sequence ID" value="AUX23166.1"/>
    <property type="molecule type" value="Genomic_DNA"/>
</dbReference>
<evidence type="ECO:0000256" key="1">
    <source>
        <dbReference type="SAM" id="MobiDB-lite"/>
    </source>
</evidence>
<gene>
    <name evidence="3" type="ORF">SOCEGT47_036850</name>
</gene>
<dbReference type="Proteomes" id="UP000295781">
    <property type="component" value="Chromosome"/>
</dbReference>
<proteinExistence type="predicted"/>
<dbReference type="AlphaFoldDB" id="A0A4P2Q2H5"/>
<evidence type="ECO:0000259" key="2">
    <source>
        <dbReference type="Pfam" id="PF09992"/>
    </source>
</evidence>
<organism evidence="3 4">
    <name type="scientific">Sorangium cellulosum</name>
    <name type="common">Polyangium cellulosum</name>
    <dbReference type="NCBI Taxonomy" id="56"/>
    <lineage>
        <taxon>Bacteria</taxon>
        <taxon>Pseudomonadati</taxon>
        <taxon>Myxococcota</taxon>
        <taxon>Polyangia</taxon>
        <taxon>Polyangiales</taxon>
        <taxon>Polyangiaceae</taxon>
        <taxon>Sorangium</taxon>
    </lineage>
</organism>
<reference evidence="3 4" key="1">
    <citation type="submission" date="2015-09" db="EMBL/GenBank/DDBJ databases">
        <title>Sorangium comparison.</title>
        <authorList>
            <person name="Zaburannyi N."/>
            <person name="Bunk B."/>
            <person name="Overmann J."/>
            <person name="Mueller R."/>
        </authorList>
    </citation>
    <scope>NUCLEOTIDE SEQUENCE [LARGE SCALE GENOMIC DNA]</scope>
    <source>
        <strain evidence="3 4">So ceGT47</strain>
    </source>
</reference>
<evidence type="ECO:0000313" key="4">
    <source>
        <dbReference type="Proteomes" id="UP000295781"/>
    </source>
</evidence>